<keyword evidence="1" id="KW-0472">Membrane</keyword>
<protein>
    <submittedName>
        <fullName evidence="3">Uncharacterized protein</fullName>
    </submittedName>
</protein>
<accession>A0ABU9ECJ5</accession>
<dbReference type="RefSeq" id="WP_405278609.1">
    <property type="nucleotide sequence ID" value="NZ_CP144380.1"/>
</dbReference>
<evidence type="ECO:0000313" key="4">
    <source>
        <dbReference type="Proteomes" id="UP001484239"/>
    </source>
</evidence>
<gene>
    <name evidence="3" type="ORF">WI372_15790</name>
</gene>
<proteinExistence type="predicted"/>
<sequence>MKRSALPFLAAALVVAIAVAVGPTPHPGSGPASGATPASPAATEVVGSGPELACVGCIATGVFVLAGGPARWLKAATTRGSSLALIGCVTTCAVVAGLVE</sequence>
<keyword evidence="1" id="KW-0812">Transmembrane</keyword>
<comment type="caution">
    <text evidence="3">The sequence shown here is derived from an EMBL/GenBank/DDBJ whole genome shotgun (WGS) entry which is preliminary data.</text>
</comment>
<name>A0ABU9ECJ5_9BACT</name>
<organism evidence="3 4">
    <name type="scientific">Gaopeijia maritima</name>
    <dbReference type="NCBI Taxonomy" id="3119007"/>
    <lineage>
        <taxon>Bacteria</taxon>
        <taxon>Pseudomonadati</taxon>
        <taxon>Gemmatimonadota</taxon>
        <taxon>Longimicrobiia</taxon>
        <taxon>Gaopeijiales</taxon>
        <taxon>Gaopeijiaceae</taxon>
        <taxon>Gaopeijia</taxon>
    </lineage>
</organism>
<reference evidence="3 4" key="1">
    <citation type="submission" date="2024-02" db="EMBL/GenBank/DDBJ databases">
        <title>A novel Gemmatimonadota bacterium.</title>
        <authorList>
            <person name="Du Z.-J."/>
            <person name="Ye Y.-Q."/>
        </authorList>
    </citation>
    <scope>NUCLEOTIDE SEQUENCE [LARGE SCALE GENOMIC DNA]</scope>
    <source>
        <strain evidence="3 4">DH-20</strain>
    </source>
</reference>
<keyword evidence="4" id="KW-1185">Reference proteome</keyword>
<evidence type="ECO:0000256" key="2">
    <source>
        <dbReference type="SAM" id="SignalP"/>
    </source>
</evidence>
<evidence type="ECO:0000313" key="3">
    <source>
        <dbReference type="EMBL" id="MEK9502456.1"/>
    </source>
</evidence>
<feature type="signal peptide" evidence="2">
    <location>
        <begin position="1"/>
        <end position="20"/>
    </location>
</feature>
<keyword evidence="1" id="KW-1133">Transmembrane helix</keyword>
<keyword evidence="2" id="KW-0732">Signal</keyword>
<feature type="transmembrane region" description="Helical" evidence="1">
    <location>
        <begin position="82"/>
        <end position="99"/>
    </location>
</feature>
<feature type="transmembrane region" description="Helical" evidence="1">
    <location>
        <begin position="50"/>
        <end position="70"/>
    </location>
</feature>
<feature type="chain" id="PRO_5045845607" evidence="2">
    <location>
        <begin position="21"/>
        <end position="100"/>
    </location>
</feature>
<dbReference type="EMBL" id="JBBHLI010000011">
    <property type="protein sequence ID" value="MEK9502456.1"/>
    <property type="molecule type" value="Genomic_DNA"/>
</dbReference>
<dbReference type="Proteomes" id="UP001484239">
    <property type="component" value="Unassembled WGS sequence"/>
</dbReference>
<evidence type="ECO:0000256" key="1">
    <source>
        <dbReference type="SAM" id="Phobius"/>
    </source>
</evidence>